<dbReference type="RefSeq" id="WP_213001277.1">
    <property type="nucleotide sequence ID" value="NZ_BAAATW010000030.1"/>
</dbReference>
<keyword evidence="2" id="KW-1185">Reference proteome</keyword>
<dbReference type="AlphaFoldDB" id="A0A919SWR0"/>
<protein>
    <submittedName>
        <fullName evidence="1">Polyketide cyclase</fullName>
    </submittedName>
</protein>
<evidence type="ECO:0000313" key="2">
    <source>
        <dbReference type="Proteomes" id="UP000680865"/>
    </source>
</evidence>
<reference evidence="1" key="1">
    <citation type="submission" date="2021-03" db="EMBL/GenBank/DDBJ databases">
        <title>Whole genome shotgun sequence of Actinoplanes consettensis NBRC 14913.</title>
        <authorList>
            <person name="Komaki H."/>
            <person name="Tamura T."/>
        </authorList>
    </citation>
    <scope>NUCLEOTIDE SEQUENCE</scope>
    <source>
        <strain evidence="1">NBRC 14913</strain>
    </source>
</reference>
<sequence length="133" mass="14611">MATETRHLAVAIDKPAADVYAYASDPTNIPQWAPGLGTSVEQVDGVWYVDTPGGRLKLDYAPQNEYLVLDHTVTLPTGDSIYNPFRVLRDGDDSEVVFTLRRRTGMTDEEWAADAEAVLADLTSLKRIVEGEG</sequence>
<gene>
    <name evidence="1" type="ORF">Aco04nite_67880</name>
</gene>
<accession>A0A919SWR0</accession>
<comment type="caution">
    <text evidence="1">The sequence shown here is derived from an EMBL/GenBank/DDBJ whole genome shotgun (WGS) entry which is preliminary data.</text>
</comment>
<name>A0A919SWR0_9ACTN</name>
<dbReference type="SUPFAM" id="SSF55961">
    <property type="entry name" value="Bet v1-like"/>
    <property type="match status" value="1"/>
</dbReference>
<dbReference type="EMBL" id="BOQP01000040">
    <property type="protein sequence ID" value="GIM79897.1"/>
    <property type="molecule type" value="Genomic_DNA"/>
</dbReference>
<organism evidence="1 2">
    <name type="scientific">Winogradskya consettensis</name>
    <dbReference type="NCBI Taxonomy" id="113560"/>
    <lineage>
        <taxon>Bacteria</taxon>
        <taxon>Bacillati</taxon>
        <taxon>Actinomycetota</taxon>
        <taxon>Actinomycetes</taxon>
        <taxon>Micromonosporales</taxon>
        <taxon>Micromonosporaceae</taxon>
        <taxon>Winogradskya</taxon>
    </lineage>
</organism>
<dbReference type="Proteomes" id="UP000680865">
    <property type="component" value="Unassembled WGS sequence"/>
</dbReference>
<evidence type="ECO:0000313" key="1">
    <source>
        <dbReference type="EMBL" id="GIM79897.1"/>
    </source>
</evidence>
<dbReference type="InterPro" id="IPR023393">
    <property type="entry name" value="START-like_dom_sf"/>
</dbReference>
<dbReference type="Gene3D" id="3.30.530.20">
    <property type="match status" value="1"/>
</dbReference>
<proteinExistence type="predicted"/>